<dbReference type="Pfam" id="PF00078">
    <property type="entry name" value="RVT_1"/>
    <property type="match status" value="1"/>
</dbReference>
<name>A0ABY9CQS0_VITVI</name>
<dbReference type="InterPro" id="IPR043502">
    <property type="entry name" value="DNA/RNA_pol_sf"/>
</dbReference>
<dbReference type="CDD" id="cd01647">
    <property type="entry name" value="RT_LTR"/>
    <property type="match status" value="1"/>
</dbReference>
<sequence>MLDELYGASYFTKLDLRAGYHQVRVKPSDIHKTAFRTHNGHYEYLVMPFGLCNAPSTFQAITNSIFRRHLRKFILVFFDDILVYSPNWDQHLVHVMQTFEIQR</sequence>
<organism evidence="2 3">
    <name type="scientific">Vitis vinifera</name>
    <name type="common">Grape</name>
    <dbReference type="NCBI Taxonomy" id="29760"/>
    <lineage>
        <taxon>Eukaryota</taxon>
        <taxon>Viridiplantae</taxon>
        <taxon>Streptophyta</taxon>
        <taxon>Embryophyta</taxon>
        <taxon>Tracheophyta</taxon>
        <taxon>Spermatophyta</taxon>
        <taxon>Magnoliopsida</taxon>
        <taxon>eudicotyledons</taxon>
        <taxon>Gunneridae</taxon>
        <taxon>Pentapetalae</taxon>
        <taxon>rosids</taxon>
        <taxon>Vitales</taxon>
        <taxon>Vitaceae</taxon>
        <taxon>Viteae</taxon>
        <taxon>Vitis</taxon>
    </lineage>
</organism>
<evidence type="ECO:0000313" key="3">
    <source>
        <dbReference type="Proteomes" id="UP001227230"/>
    </source>
</evidence>
<feature type="domain" description="Reverse transcriptase" evidence="1">
    <location>
        <begin position="1"/>
        <end position="103"/>
    </location>
</feature>
<dbReference type="Proteomes" id="UP001227230">
    <property type="component" value="Chromosome 10"/>
</dbReference>
<proteinExistence type="predicted"/>
<dbReference type="EMBL" id="CP126657">
    <property type="protein sequence ID" value="WJZ97577.1"/>
    <property type="molecule type" value="Genomic_DNA"/>
</dbReference>
<dbReference type="PANTHER" id="PTHR24559">
    <property type="entry name" value="TRANSPOSON TY3-I GAG-POL POLYPROTEIN"/>
    <property type="match status" value="1"/>
</dbReference>
<protein>
    <recommendedName>
        <fullName evidence="1">Reverse transcriptase domain-containing protein</fullName>
    </recommendedName>
</protein>
<dbReference type="InterPro" id="IPR053134">
    <property type="entry name" value="RNA-dir_DNA_polymerase"/>
</dbReference>
<dbReference type="InterPro" id="IPR000477">
    <property type="entry name" value="RT_dom"/>
</dbReference>
<evidence type="ECO:0000313" key="2">
    <source>
        <dbReference type="EMBL" id="WJZ97577.1"/>
    </source>
</evidence>
<evidence type="ECO:0000259" key="1">
    <source>
        <dbReference type="PROSITE" id="PS50878"/>
    </source>
</evidence>
<reference evidence="2 3" key="1">
    <citation type="journal article" date="2023" name="Hortic Res">
        <title>The complete reference genome for grapevine (Vitis vinifera L.) genetics and breeding.</title>
        <authorList>
            <person name="Shi X."/>
            <person name="Cao S."/>
            <person name="Wang X."/>
            <person name="Huang S."/>
            <person name="Wang Y."/>
            <person name="Liu Z."/>
            <person name="Liu W."/>
            <person name="Leng X."/>
            <person name="Peng Y."/>
            <person name="Wang N."/>
            <person name="Wang Y."/>
            <person name="Ma Z."/>
            <person name="Xu X."/>
            <person name="Zhang F."/>
            <person name="Xue H."/>
            <person name="Zhong H."/>
            <person name="Wang Y."/>
            <person name="Zhang K."/>
            <person name="Velt A."/>
            <person name="Avia K."/>
            <person name="Holtgrawe D."/>
            <person name="Grimplet J."/>
            <person name="Matus J.T."/>
            <person name="Ware D."/>
            <person name="Wu X."/>
            <person name="Wang H."/>
            <person name="Liu C."/>
            <person name="Fang Y."/>
            <person name="Rustenholz C."/>
            <person name="Cheng Z."/>
            <person name="Xiao H."/>
            <person name="Zhou Y."/>
        </authorList>
    </citation>
    <scope>NUCLEOTIDE SEQUENCE [LARGE SCALE GENOMIC DNA]</scope>
    <source>
        <strain evidence="3">cv. Pinot noir / PN40024</strain>
        <tissue evidence="2">Leaf</tissue>
    </source>
</reference>
<dbReference type="PROSITE" id="PS50878">
    <property type="entry name" value="RT_POL"/>
    <property type="match status" value="1"/>
</dbReference>
<dbReference type="Gene3D" id="3.10.10.10">
    <property type="entry name" value="HIV Type 1 Reverse Transcriptase, subunit A, domain 1"/>
    <property type="match status" value="1"/>
</dbReference>
<dbReference type="PANTHER" id="PTHR24559:SF434">
    <property type="entry name" value="RNA-DIRECTED DNA POLYMERASE HOMOLOG"/>
    <property type="match status" value="1"/>
</dbReference>
<gene>
    <name evidence="2" type="ORF">VitviT2T_016168</name>
</gene>
<dbReference type="Gene3D" id="3.30.70.270">
    <property type="match status" value="1"/>
</dbReference>
<accession>A0ABY9CQS0</accession>
<dbReference type="InterPro" id="IPR043128">
    <property type="entry name" value="Rev_trsase/Diguanyl_cyclase"/>
</dbReference>
<keyword evidence="3" id="KW-1185">Reference proteome</keyword>
<dbReference type="SUPFAM" id="SSF56672">
    <property type="entry name" value="DNA/RNA polymerases"/>
    <property type="match status" value="1"/>
</dbReference>